<dbReference type="AlphaFoldDB" id="A0A2V0QM06"/>
<comment type="caution">
    <text evidence="1">The sequence shown here is derived from an EMBL/GenBank/DDBJ whole genome shotgun (WGS) entry which is preliminary data.</text>
</comment>
<proteinExistence type="predicted"/>
<dbReference type="Proteomes" id="UP000247480">
    <property type="component" value="Unassembled WGS sequence"/>
</dbReference>
<gene>
    <name evidence="1" type="ORF">KPSA1_07371</name>
</gene>
<protein>
    <submittedName>
        <fullName evidence="1">Uncharacterized protein</fullName>
    </submittedName>
</protein>
<organism evidence="1 2">
    <name type="scientific">Pseudomonas syringae pv. actinidiae</name>
    <dbReference type="NCBI Taxonomy" id="103796"/>
    <lineage>
        <taxon>Bacteria</taxon>
        <taxon>Pseudomonadati</taxon>
        <taxon>Pseudomonadota</taxon>
        <taxon>Gammaproteobacteria</taxon>
        <taxon>Pseudomonadales</taxon>
        <taxon>Pseudomonadaceae</taxon>
        <taxon>Pseudomonas</taxon>
        <taxon>Pseudomonas syringae</taxon>
    </lineage>
</organism>
<reference evidence="1 2" key="1">
    <citation type="submission" date="2018-04" db="EMBL/GenBank/DDBJ databases">
        <title>Draft genome sequence of Pseudomonas syringae pv. actinidiae biovar 1 strains isolated from kiwifruit in Kagawa prefecture.</title>
        <authorList>
            <person name="Tabuchi M."/>
            <person name="Saito M."/>
            <person name="Fujiwara S."/>
            <person name="Sasa N."/>
            <person name="Akimitsu K."/>
            <person name="Gomi K."/>
            <person name="Konishi-Sugita S."/>
            <person name="Hamano K."/>
            <person name="Kataoka I."/>
        </authorList>
    </citation>
    <scope>NUCLEOTIDE SEQUENCE [LARGE SCALE GENOMIC DNA]</scope>
    <source>
        <strain evidence="1 2">MAFF212206</strain>
    </source>
</reference>
<accession>A0A2V0QM06</accession>
<evidence type="ECO:0000313" key="1">
    <source>
        <dbReference type="EMBL" id="GBH13877.1"/>
    </source>
</evidence>
<dbReference type="EMBL" id="BGJZ01000395">
    <property type="protein sequence ID" value="GBH13877.1"/>
    <property type="molecule type" value="Genomic_DNA"/>
</dbReference>
<evidence type="ECO:0000313" key="2">
    <source>
        <dbReference type="Proteomes" id="UP000247480"/>
    </source>
</evidence>
<name>A0A2V0QM06_PSESF</name>
<sequence length="38" mass="4435">MQSDMGVRSSRAKHRILRGAYRIRKKLYAKVFRALVTA</sequence>